<evidence type="ECO:0000313" key="12">
    <source>
        <dbReference type="Proteomes" id="UP001374535"/>
    </source>
</evidence>
<keyword evidence="5" id="KW-0677">Repeat</keyword>
<organism evidence="11 12">
    <name type="scientific">Vigna mungo</name>
    <name type="common">Black gram</name>
    <name type="synonym">Phaseolus mungo</name>
    <dbReference type="NCBI Taxonomy" id="3915"/>
    <lineage>
        <taxon>Eukaryota</taxon>
        <taxon>Viridiplantae</taxon>
        <taxon>Streptophyta</taxon>
        <taxon>Embryophyta</taxon>
        <taxon>Tracheophyta</taxon>
        <taxon>Spermatophyta</taxon>
        <taxon>Magnoliopsida</taxon>
        <taxon>eudicotyledons</taxon>
        <taxon>Gunneridae</taxon>
        <taxon>Pentapetalae</taxon>
        <taxon>rosids</taxon>
        <taxon>fabids</taxon>
        <taxon>Fabales</taxon>
        <taxon>Fabaceae</taxon>
        <taxon>Papilionoideae</taxon>
        <taxon>50 kb inversion clade</taxon>
        <taxon>NPAAA clade</taxon>
        <taxon>indigoferoid/millettioid clade</taxon>
        <taxon>Phaseoleae</taxon>
        <taxon>Vigna</taxon>
    </lineage>
</organism>
<evidence type="ECO:0000313" key="11">
    <source>
        <dbReference type="EMBL" id="WVY90191.1"/>
    </source>
</evidence>
<evidence type="ECO:0000256" key="3">
    <source>
        <dbReference type="ARBA" id="ARBA00022692"/>
    </source>
</evidence>
<evidence type="ECO:0000256" key="8">
    <source>
        <dbReference type="ARBA" id="ARBA00023170"/>
    </source>
</evidence>
<feature type="transmembrane region" description="Helical" evidence="10">
    <location>
        <begin position="46"/>
        <end position="68"/>
    </location>
</feature>
<dbReference type="AlphaFoldDB" id="A0AAQ3RDJ4"/>
<dbReference type="PANTHER" id="PTHR47986">
    <property type="entry name" value="OSJNBA0070M12.3 PROTEIN"/>
    <property type="match status" value="1"/>
</dbReference>
<protein>
    <submittedName>
        <fullName evidence="11">Uncharacterized protein</fullName>
    </submittedName>
</protein>
<dbReference type="Proteomes" id="UP001374535">
    <property type="component" value="Chromosome 11"/>
</dbReference>
<dbReference type="EMBL" id="CP144690">
    <property type="protein sequence ID" value="WVY90191.1"/>
    <property type="molecule type" value="Genomic_DNA"/>
</dbReference>
<dbReference type="InterPro" id="IPR052422">
    <property type="entry name" value="Auxin_Ser/Thr_Kinase"/>
</dbReference>
<dbReference type="PANTHER" id="PTHR47986:SF34">
    <property type="entry name" value="RECEPTOR-LIKE KINASE TMK2"/>
    <property type="match status" value="1"/>
</dbReference>
<keyword evidence="6 10" id="KW-1133">Transmembrane helix</keyword>
<evidence type="ECO:0000256" key="9">
    <source>
        <dbReference type="ARBA" id="ARBA00023180"/>
    </source>
</evidence>
<accession>A0AAQ3RDJ4</accession>
<keyword evidence="4" id="KW-0732">Signal</keyword>
<keyword evidence="7 10" id="KW-0472">Membrane</keyword>
<keyword evidence="12" id="KW-1185">Reference proteome</keyword>
<keyword evidence="9" id="KW-0325">Glycoprotein</keyword>
<sequence>MSPQGLVRLSISPQGSIMELHDRTLKFEKEPDFKNDGKKTSHVLDVVFLVIGAIFVVSMIGFLVFCLFRMKQKLSRVQNRVSVGGASETRTIPDSEAGDIQMVEAGNMVIFIQVLRNATNNFSEKNILGKGGF</sequence>
<evidence type="ECO:0000256" key="5">
    <source>
        <dbReference type="ARBA" id="ARBA00022737"/>
    </source>
</evidence>
<evidence type="ECO:0000256" key="7">
    <source>
        <dbReference type="ARBA" id="ARBA00023136"/>
    </source>
</evidence>
<keyword evidence="8" id="KW-0675">Receptor</keyword>
<evidence type="ECO:0000256" key="10">
    <source>
        <dbReference type="SAM" id="Phobius"/>
    </source>
</evidence>
<keyword evidence="3 10" id="KW-0812">Transmembrane</keyword>
<evidence type="ECO:0000256" key="4">
    <source>
        <dbReference type="ARBA" id="ARBA00022729"/>
    </source>
</evidence>
<dbReference type="Gene3D" id="3.30.200.20">
    <property type="entry name" value="Phosphorylase Kinase, domain 1"/>
    <property type="match status" value="1"/>
</dbReference>
<gene>
    <name evidence="11" type="ORF">V8G54_035705</name>
</gene>
<name>A0AAQ3RDJ4_VIGMU</name>
<reference evidence="11 12" key="1">
    <citation type="journal article" date="2023" name="Life. Sci Alliance">
        <title>Evolutionary insights into 3D genome organization and epigenetic landscape of Vigna mungo.</title>
        <authorList>
            <person name="Junaid A."/>
            <person name="Singh B."/>
            <person name="Bhatia S."/>
        </authorList>
    </citation>
    <scope>NUCLEOTIDE SEQUENCE [LARGE SCALE GENOMIC DNA]</scope>
    <source>
        <strain evidence="11">Urdbean</strain>
    </source>
</reference>
<evidence type="ECO:0000256" key="2">
    <source>
        <dbReference type="ARBA" id="ARBA00022614"/>
    </source>
</evidence>
<evidence type="ECO:0000256" key="6">
    <source>
        <dbReference type="ARBA" id="ARBA00022989"/>
    </source>
</evidence>
<dbReference type="GO" id="GO:0016020">
    <property type="term" value="C:membrane"/>
    <property type="evidence" value="ECO:0007669"/>
    <property type="project" value="UniProtKB-SubCell"/>
</dbReference>
<comment type="subcellular location">
    <subcellularLocation>
        <location evidence="1">Membrane</location>
        <topology evidence="1">Single-pass membrane protein</topology>
    </subcellularLocation>
</comment>
<keyword evidence="2" id="KW-0433">Leucine-rich repeat</keyword>
<evidence type="ECO:0000256" key="1">
    <source>
        <dbReference type="ARBA" id="ARBA00004167"/>
    </source>
</evidence>
<proteinExistence type="predicted"/>